<accession>A0ABS9VEZ1</accession>
<dbReference type="GO" id="GO:0016301">
    <property type="term" value="F:kinase activity"/>
    <property type="evidence" value="ECO:0007669"/>
    <property type="project" value="UniProtKB-KW"/>
</dbReference>
<dbReference type="Gene3D" id="3.30.450.20">
    <property type="entry name" value="PAS domain"/>
    <property type="match status" value="1"/>
</dbReference>
<feature type="domain" description="Histidine kinase" evidence="7">
    <location>
        <begin position="399"/>
        <end position="612"/>
    </location>
</feature>
<sequence>MTNDFPLEMFFNSLEEFESVKAWLSGSEREFKLRAKMLLGENSPNWFDLEFSKIEIESKKCISVNILPIELIKRAEYELKKSNEILSGLVQIQNDFFINEQDEVTLKKLLEFILKTSGAELGFIGQITSRYSEKPLLKLDAVSEISNISVESSKLFEKYRSNNFLFDHPGNFIDKCIKGKKVIIINESTLFGQINRPSGHPFLFNFLGIPIIKDDQTIAMVGLANRKNGFGQDLVQRLTPLISFYNVIVQAIQEKNEKENILKQKEEKEFLFSNILEKTSDIVLILTGDRSIEYMSPSVKKIFGKDTFSLVLKLVEDTFQPKFKVGKSHFQSLQMLKSELGDKWIDVSLDLLMNNEGEINKIFVIGRDTTTRIKHEIKLREALKKEKEVNIFKSQFISLVSHEFKTPLAIIKSSIDVGKFYLKNNVDAQKSRKITLDKFLKIENEVQNLDELVGKVLESEKLDQGQFPVNLIDVNVKQFLEEIIDKSRFRNTLIYNTNIPEDFTIKWDRVLMQRAIENILDNALKYGKNLPVFFTATCKQKTLFLVTKDHGVGIPKSEIDNVFKPFFRAYNVQNTEGFGLGLVTVEKFVLLNNGEIMISSIQNEGTLVTMVF</sequence>
<dbReference type="SUPFAM" id="SSF47384">
    <property type="entry name" value="Homodimeric domain of signal transducing histidine kinase"/>
    <property type="match status" value="1"/>
</dbReference>
<evidence type="ECO:0000256" key="5">
    <source>
        <dbReference type="ARBA" id="ARBA00022777"/>
    </source>
</evidence>
<dbReference type="InterPro" id="IPR050351">
    <property type="entry name" value="BphY/WalK/GraS-like"/>
</dbReference>
<dbReference type="Pfam" id="PF13185">
    <property type="entry name" value="GAF_2"/>
    <property type="match status" value="1"/>
</dbReference>
<dbReference type="CDD" id="cd00082">
    <property type="entry name" value="HisKA"/>
    <property type="match status" value="1"/>
</dbReference>
<comment type="catalytic activity">
    <reaction evidence="1">
        <text>ATP + protein L-histidine = ADP + protein N-phospho-L-histidine.</text>
        <dbReference type="EC" id="2.7.13.3"/>
    </reaction>
</comment>
<dbReference type="Pfam" id="PF00512">
    <property type="entry name" value="HisKA"/>
    <property type="match status" value="1"/>
</dbReference>
<dbReference type="Gene3D" id="3.30.565.10">
    <property type="entry name" value="Histidine kinase-like ATPase, C-terminal domain"/>
    <property type="match status" value="1"/>
</dbReference>
<dbReference type="RefSeq" id="WP_241413876.1">
    <property type="nucleotide sequence ID" value="NZ_JAKZGO010000015.1"/>
</dbReference>
<protein>
    <recommendedName>
        <fullName evidence="2">histidine kinase</fullName>
        <ecNumber evidence="2">2.7.13.3</ecNumber>
    </recommendedName>
</protein>
<evidence type="ECO:0000256" key="1">
    <source>
        <dbReference type="ARBA" id="ARBA00000085"/>
    </source>
</evidence>
<name>A0ABS9VEZ1_9BACT</name>
<dbReference type="SMART" id="SM00388">
    <property type="entry name" value="HisKA"/>
    <property type="match status" value="1"/>
</dbReference>
<dbReference type="InterPro" id="IPR036097">
    <property type="entry name" value="HisK_dim/P_sf"/>
</dbReference>
<keyword evidence="4" id="KW-0808">Transferase</keyword>
<evidence type="ECO:0000256" key="6">
    <source>
        <dbReference type="ARBA" id="ARBA00023012"/>
    </source>
</evidence>
<dbReference type="EMBL" id="JAKZGO010000015">
    <property type="protein sequence ID" value="MCH7415012.1"/>
    <property type="molecule type" value="Genomic_DNA"/>
</dbReference>
<evidence type="ECO:0000256" key="2">
    <source>
        <dbReference type="ARBA" id="ARBA00012438"/>
    </source>
</evidence>
<dbReference type="InterPro" id="IPR003661">
    <property type="entry name" value="HisK_dim/P_dom"/>
</dbReference>
<keyword evidence="6" id="KW-0902">Two-component regulatory system</keyword>
<evidence type="ECO:0000313" key="8">
    <source>
        <dbReference type="EMBL" id="MCH7415012.1"/>
    </source>
</evidence>
<dbReference type="Proteomes" id="UP001165430">
    <property type="component" value="Unassembled WGS sequence"/>
</dbReference>
<keyword evidence="5 8" id="KW-0418">Kinase</keyword>
<reference evidence="8" key="1">
    <citation type="submission" date="2022-03" db="EMBL/GenBank/DDBJ databases">
        <title>De novo assembled genomes of Belliella spp. (Cyclobacteriaceae) strains.</title>
        <authorList>
            <person name="Szabo A."/>
            <person name="Korponai K."/>
            <person name="Felfoldi T."/>
        </authorList>
    </citation>
    <scope>NUCLEOTIDE SEQUENCE</scope>
    <source>
        <strain evidence="8">DSM 111903</strain>
    </source>
</reference>
<dbReference type="InterPro" id="IPR003594">
    <property type="entry name" value="HATPase_dom"/>
</dbReference>
<dbReference type="Gene3D" id="1.10.287.130">
    <property type="match status" value="1"/>
</dbReference>
<keyword evidence="3" id="KW-0597">Phosphoprotein</keyword>
<dbReference type="PROSITE" id="PS50109">
    <property type="entry name" value="HIS_KIN"/>
    <property type="match status" value="1"/>
</dbReference>
<comment type="caution">
    <text evidence="8">The sequence shown here is derived from an EMBL/GenBank/DDBJ whole genome shotgun (WGS) entry which is preliminary data.</text>
</comment>
<dbReference type="PANTHER" id="PTHR45453:SF1">
    <property type="entry name" value="PHOSPHATE REGULON SENSOR PROTEIN PHOR"/>
    <property type="match status" value="1"/>
</dbReference>
<keyword evidence="9" id="KW-1185">Reference proteome</keyword>
<dbReference type="CDD" id="cd00075">
    <property type="entry name" value="HATPase"/>
    <property type="match status" value="1"/>
</dbReference>
<proteinExistence type="predicted"/>
<evidence type="ECO:0000256" key="3">
    <source>
        <dbReference type="ARBA" id="ARBA00022553"/>
    </source>
</evidence>
<dbReference type="SUPFAM" id="SSF55874">
    <property type="entry name" value="ATPase domain of HSP90 chaperone/DNA topoisomerase II/histidine kinase"/>
    <property type="match status" value="1"/>
</dbReference>
<organism evidence="8 9">
    <name type="scientific">Belliella alkalica</name>
    <dbReference type="NCBI Taxonomy" id="1730871"/>
    <lineage>
        <taxon>Bacteria</taxon>
        <taxon>Pseudomonadati</taxon>
        <taxon>Bacteroidota</taxon>
        <taxon>Cytophagia</taxon>
        <taxon>Cytophagales</taxon>
        <taxon>Cyclobacteriaceae</taxon>
        <taxon>Belliella</taxon>
    </lineage>
</organism>
<dbReference type="InterPro" id="IPR004358">
    <property type="entry name" value="Sig_transdc_His_kin-like_C"/>
</dbReference>
<dbReference type="EC" id="2.7.13.3" evidence="2"/>
<dbReference type="InterPro" id="IPR005467">
    <property type="entry name" value="His_kinase_dom"/>
</dbReference>
<evidence type="ECO:0000256" key="4">
    <source>
        <dbReference type="ARBA" id="ARBA00022679"/>
    </source>
</evidence>
<dbReference type="SMART" id="SM00387">
    <property type="entry name" value="HATPase_c"/>
    <property type="match status" value="1"/>
</dbReference>
<dbReference type="Pfam" id="PF02518">
    <property type="entry name" value="HATPase_c"/>
    <property type="match status" value="1"/>
</dbReference>
<evidence type="ECO:0000259" key="7">
    <source>
        <dbReference type="PROSITE" id="PS50109"/>
    </source>
</evidence>
<dbReference type="PANTHER" id="PTHR45453">
    <property type="entry name" value="PHOSPHATE REGULON SENSOR PROTEIN PHOR"/>
    <property type="match status" value="1"/>
</dbReference>
<dbReference type="PRINTS" id="PR00344">
    <property type="entry name" value="BCTRLSENSOR"/>
</dbReference>
<evidence type="ECO:0000313" key="9">
    <source>
        <dbReference type="Proteomes" id="UP001165430"/>
    </source>
</evidence>
<dbReference type="InterPro" id="IPR036890">
    <property type="entry name" value="HATPase_C_sf"/>
</dbReference>
<dbReference type="InterPro" id="IPR003018">
    <property type="entry name" value="GAF"/>
</dbReference>
<gene>
    <name evidence="8" type="ORF">MM213_16040</name>
</gene>